<protein>
    <submittedName>
        <fullName evidence="1">Putative ribonuclease H protein</fullName>
    </submittedName>
</protein>
<name>A0A445IA71_GLYSO</name>
<evidence type="ECO:0000313" key="1">
    <source>
        <dbReference type="EMBL" id="RZB82882.1"/>
    </source>
</evidence>
<comment type="caution">
    <text evidence="1">The sequence shown here is derived from an EMBL/GenBank/DDBJ whole genome shotgun (WGS) entry which is preliminary data.</text>
</comment>
<reference evidence="1 2" key="1">
    <citation type="submission" date="2018-09" db="EMBL/GenBank/DDBJ databases">
        <title>A high-quality reference genome of wild soybean provides a powerful tool to mine soybean genomes.</title>
        <authorList>
            <person name="Xie M."/>
            <person name="Chung C.Y.L."/>
            <person name="Li M.-W."/>
            <person name="Wong F.-L."/>
            <person name="Chan T.-F."/>
            <person name="Lam H.-M."/>
        </authorList>
    </citation>
    <scope>NUCLEOTIDE SEQUENCE [LARGE SCALE GENOMIC DNA]</scope>
    <source>
        <strain evidence="2">cv. W05</strain>
        <tissue evidence="1">Hypocotyl of etiolated seedlings</tissue>
    </source>
</reference>
<accession>A0A445IA71</accession>
<gene>
    <name evidence="1" type="ORF">D0Y65_031799</name>
</gene>
<keyword evidence="2" id="KW-1185">Reference proteome</keyword>
<organism evidence="1 2">
    <name type="scientific">Glycine soja</name>
    <name type="common">Wild soybean</name>
    <dbReference type="NCBI Taxonomy" id="3848"/>
    <lineage>
        <taxon>Eukaryota</taxon>
        <taxon>Viridiplantae</taxon>
        <taxon>Streptophyta</taxon>
        <taxon>Embryophyta</taxon>
        <taxon>Tracheophyta</taxon>
        <taxon>Spermatophyta</taxon>
        <taxon>Magnoliopsida</taxon>
        <taxon>eudicotyledons</taxon>
        <taxon>Gunneridae</taxon>
        <taxon>Pentapetalae</taxon>
        <taxon>rosids</taxon>
        <taxon>fabids</taxon>
        <taxon>Fabales</taxon>
        <taxon>Fabaceae</taxon>
        <taxon>Papilionoideae</taxon>
        <taxon>50 kb inversion clade</taxon>
        <taxon>NPAAA clade</taxon>
        <taxon>indigoferoid/millettioid clade</taxon>
        <taxon>Phaseoleae</taxon>
        <taxon>Glycine</taxon>
        <taxon>Glycine subgen. Soja</taxon>
    </lineage>
</organism>
<proteinExistence type="predicted"/>
<dbReference type="PANTHER" id="PTHR33116:SF78">
    <property type="entry name" value="OS12G0587133 PROTEIN"/>
    <property type="match status" value="1"/>
</dbReference>
<dbReference type="Proteomes" id="UP000289340">
    <property type="component" value="Chromosome 11"/>
</dbReference>
<evidence type="ECO:0000313" key="2">
    <source>
        <dbReference type="Proteomes" id="UP000289340"/>
    </source>
</evidence>
<sequence length="372" mass="43048">MIFFFKLAERRSGAGIEEHVELHPSVRGEIVVAHHTAEVLAGVEGLEVIHSMKLKKGKKGWMTIKIDLEKTYDRLSWDFIKDTFQEIYFVKVLEKKLVRRKQGIFFSHNVHWSVREEINNGLGFQRTNDLGRYLGINLHHKRVSKSSYNCILERVQKRLSNWKTKNLSFAGRITLSKAVLSSIPMYAMQTVMLPGSICDKEIGGLGLRQARHVNDVFTMKVAWELCTKNDALWVQVIRAKYNCGELGFPVVNKARNDSNLWSVIKSVRDKFVTGCEGNVEDDELIWRASNKGVLDIPSAYKMIANLDGRQSIPIFILVWRWEGYERWKIARRALPTNLAHWNRKMTLEFLCLLCNKEPESVMHCLRDSEEVR</sequence>
<dbReference type="EMBL" id="QZWG01000011">
    <property type="protein sequence ID" value="RZB82882.1"/>
    <property type="molecule type" value="Genomic_DNA"/>
</dbReference>
<dbReference type="PANTHER" id="PTHR33116">
    <property type="entry name" value="REVERSE TRANSCRIPTASE ZINC-BINDING DOMAIN-CONTAINING PROTEIN-RELATED-RELATED"/>
    <property type="match status" value="1"/>
</dbReference>
<dbReference type="AlphaFoldDB" id="A0A445IA71"/>